<protein>
    <submittedName>
        <fullName evidence="3">Acyl-CoA thioesterase</fullName>
    </submittedName>
</protein>
<dbReference type="PANTHER" id="PTHR42856">
    <property type="entry name" value="ACYL-COENZYME A THIOESTERASE PAAI"/>
    <property type="match status" value="1"/>
</dbReference>
<dbReference type="NCBIfam" id="TIGR02286">
    <property type="entry name" value="PaaD"/>
    <property type="match status" value="1"/>
</dbReference>
<keyword evidence="4" id="KW-1185">Reference proteome</keyword>
<dbReference type="SUPFAM" id="SSF54637">
    <property type="entry name" value="Thioesterase/thiol ester dehydrase-isomerase"/>
    <property type="match status" value="1"/>
</dbReference>
<sequence>MTEDGIKLDEELKERIKDDPYPNHLGVKIIELTPGYSKVSLKIKEHMTNIHRITHGGVIFTLADVALGTASNSRGQMAVAVNVNINFIKASKVGDTLIATAREEHLGRRTANYRVTVEDEQGKLIASIQGLVFRETK</sequence>
<dbReference type="Pfam" id="PF03061">
    <property type="entry name" value="4HBT"/>
    <property type="match status" value="1"/>
</dbReference>
<dbReference type="PANTHER" id="PTHR42856:SF1">
    <property type="entry name" value="ACYL-COENZYME A THIOESTERASE PAAI"/>
    <property type="match status" value="1"/>
</dbReference>
<evidence type="ECO:0000313" key="3">
    <source>
        <dbReference type="EMBL" id="SFG79303.1"/>
    </source>
</evidence>
<dbReference type="InterPro" id="IPR006683">
    <property type="entry name" value="Thioestr_dom"/>
</dbReference>
<dbReference type="EMBL" id="FOOX01000009">
    <property type="protein sequence ID" value="SFG79303.1"/>
    <property type="molecule type" value="Genomic_DNA"/>
</dbReference>
<proteinExistence type="predicted"/>
<dbReference type="Proteomes" id="UP000199337">
    <property type="component" value="Unassembled WGS sequence"/>
</dbReference>
<gene>
    <name evidence="3" type="ORF">SAMN05660649_02748</name>
</gene>
<evidence type="ECO:0000259" key="2">
    <source>
        <dbReference type="Pfam" id="PF03061"/>
    </source>
</evidence>
<dbReference type="STRING" id="341036.SAMN05660649_02748"/>
<reference evidence="4" key="1">
    <citation type="submission" date="2016-10" db="EMBL/GenBank/DDBJ databases">
        <authorList>
            <person name="Varghese N."/>
            <person name="Submissions S."/>
        </authorList>
    </citation>
    <scope>NUCLEOTIDE SEQUENCE [LARGE SCALE GENOMIC DNA]</scope>
    <source>
        <strain evidence="4">DSM 17038</strain>
    </source>
</reference>
<dbReference type="InterPro" id="IPR052723">
    <property type="entry name" value="Acyl-CoA_thioesterase_PaaI"/>
</dbReference>
<dbReference type="GO" id="GO:0016289">
    <property type="term" value="F:acyl-CoA hydrolase activity"/>
    <property type="evidence" value="ECO:0007669"/>
    <property type="project" value="UniProtKB-ARBA"/>
</dbReference>
<dbReference type="AlphaFoldDB" id="A0A1I2UQA7"/>
<accession>A0A1I2UQA7</accession>
<dbReference type="NCBIfam" id="TIGR00369">
    <property type="entry name" value="unchar_dom_1"/>
    <property type="match status" value="1"/>
</dbReference>
<evidence type="ECO:0000313" key="4">
    <source>
        <dbReference type="Proteomes" id="UP000199337"/>
    </source>
</evidence>
<evidence type="ECO:0000256" key="1">
    <source>
        <dbReference type="ARBA" id="ARBA00022801"/>
    </source>
</evidence>
<organism evidence="3 4">
    <name type="scientific">Desulfotruncus arcticus DSM 17038</name>
    <dbReference type="NCBI Taxonomy" id="1121424"/>
    <lineage>
        <taxon>Bacteria</taxon>
        <taxon>Bacillati</taxon>
        <taxon>Bacillota</taxon>
        <taxon>Clostridia</taxon>
        <taxon>Eubacteriales</taxon>
        <taxon>Desulfallaceae</taxon>
        <taxon>Desulfotruncus</taxon>
    </lineage>
</organism>
<dbReference type="Gene3D" id="3.10.129.10">
    <property type="entry name" value="Hotdog Thioesterase"/>
    <property type="match status" value="1"/>
</dbReference>
<dbReference type="CDD" id="cd03443">
    <property type="entry name" value="PaaI_thioesterase"/>
    <property type="match status" value="1"/>
</dbReference>
<dbReference type="OrthoDB" id="286702at2"/>
<feature type="domain" description="Thioesterase" evidence="2">
    <location>
        <begin position="53"/>
        <end position="125"/>
    </location>
</feature>
<name>A0A1I2UQA7_9FIRM</name>
<keyword evidence="1" id="KW-0378">Hydrolase</keyword>
<dbReference type="InterPro" id="IPR003736">
    <property type="entry name" value="PAAI_dom"/>
</dbReference>
<dbReference type="InterPro" id="IPR029069">
    <property type="entry name" value="HotDog_dom_sf"/>
</dbReference>
<dbReference type="InterPro" id="IPR011973">
    <property type="entry name" value="PaaD"/>
</dbReference>
<dbReference type="RefSeq" id="WP_092471950.1">
    <property type="nucleotide sequence ID" value="NZ_FOOX01000009.1"/>
</dbReference>